<protein>
    <recommendedName>
        <fullName evidence="3">glucan 1,4-alpha-glucosidase</fullName>
        <ecNumber evidence="3">3.2.1.3</ecNumber>
    </recommendedName>
</protein>
<dbReference type="InterPro" id="IPR008928">
    <property type="entry name" value="6-hairpin_glycosidase_sf"/>
</dbReference>
<comment type="similarity">
    <text evidence="2">Belongs to the glycosyl hydrolase 15 family.</text>
</comment>
<dbReference type="Gene3D" id="1.50.10.10">
    <property type="match status" value="1"/>
</dbReference>
<sequence length="516" mass="55969">MARTLTAIAPLLVQIFAADARQSASCTVSDSAKSDCGYFGIDQSGCESKGCCWSPLYDGSDTPWCFFDTGDDDSVDDDTSSTCFLLDGSEAVADSPPFDDSMMALFKANFLSQIDIDDVGAVVAAPDHDTPGGDYYFHWERDGALSMRCLQETETGGDNTTTYMQAYTSWVLGRQAEDDPHGIDVRTEPKYEIPTGEVYEGAWCRPQNDGPGLRAISLMIFANSLLEQGESDYVKANLFGSDAPNGGAIYYDLQYLVDGGWSTNTCDLWEEVQSYDFFWNRVTMYRALIMGAEFASSLGDDVSSAAYLETADAVGATLGAHDNGDYVYESTNREIDGAVFCAINNGYTNASDFMSFASPYEESTARTVVTYIQAFCDEYSINTQDSDSGIPGVLIGRYPGDTYAGGNPWVLTTAALAQVFYRAAFQTKTFGLPSEAAQEQWSKLGITTSTSSEMAQALATSGDSVLLRLAKHVNGDGGRLDEQIDRDSGEQASAQSLTWSYAEVLNAMKARTDYFA</sequence>
<dbReference type="AlphaFoldDB" id="A0A7S2H1A1"/>
<feature type="domain" description="P-type" evidence="11">
    <location>
        <begin position="24"/>
        <end position="69"/>
    </location>
</feature>
<name>A0A7S2H1A1_9STRA</name>
<dbReference type="SMART" id="SM00018">
    <property type="entry name" value="PD"/>
    <property type="match status" value="1"/>
</dbReference>
<evidence type="ECO:0000256" key="8">
    <source>
        <dbReference type="ARBA" id="ARBA00023326"/>
    </source>
</evidence>
<dbReference type="PRINTS" id="PR00736">
    <property type="entry name" value="GLHYDRLASE15"/>
</dbReference>
<evidence type="ECO:0000259" key="11">
    <source>
        <dbReference type="PROSITE" id="PS51448"/>
    </source>
</evidence>
<dbReference type="InterPro" id="IPR044913">
    <property type="entry name" value="P_trefoil_dom_sf"/>
</dbReference>
<dbReference type="InterPro" id="IPR000519">
    <property type="entry name" value="P_trefoil_dom"/>
</dbReference>
<dbReference type="InterPro" id="IPR012341">
    <property type="entry name" value="6hp_glycosidase-like_sf"/>
</dbReference>
<evidence type="ECO:0000256" key="7">
    <source>
        <dbReference type="ARBA" id="ARBA00023295"/>
    </source>
</evidence>
<dbReference type="InterPro" id="IPR000165">
    <property type="entry name" value="Glucoamylase"/>
</dbReference>
<gene>
    <name evidence="12" type="ORF">DSPE1174_LOCUS29059</name>
</gene>
<feature type="disulfide bond" evidence="9">
    <location>
        <begin position="36"/>
        <end position="51"/>
    </location>
</feature>
<keyword evidence="6" id="KW-0119">Carbohydrate metabolism</keyword>
<dbReference type="EMBL" id="HBGS01055875">
    <property type="protein sequence ID" value="CAD9477626.1"/>
    <property type="molecule type" value="Transcribed_RNA"/>
</dbReference>
<evidence type="ECO:0000256" key="9">
    <source>
        <dbReference type="PROSITE-ProRule" id="PRU00779"/>
    </source>
</evidence>
<dbReference type="PANTHER" id="PTHR31616">
    <property type="entry name" value="TREHALASE"/>
    <property type="match status" value="1"/>
</dbReference>
<keyword evidence="4" id="KW-0378">Hydrolase</keyword>
<dbReference type="PROSITE" id="PS51448">
    <property type="entry name" value="P_TREFOIL_2"/>
    <property type="match status" value="1"/>
</dbReference>
<dbReference type="SUPFAM" id="SSF57492">
    <property type="entry name" value="Trefoil"/>
    <property type="match status" value="1"/>
</dbReference>
<evidence type="ECO:0000256" key="4">
    <source>
        <dbReference type="ARBA" id="ARBA00022801"/>
    </source>
</evidence>
<comment type="catalytic activity">
    <reaction evidence="1">
        <text>Hydrolysis of terminal (1-&gt;4)-linked alpha-D-glucose residues successively from non-reducing ends of the chains with release of beta-D-glucose.</text>
        <dbReference type="EC" id="3.2.1.3"/>
    </reaction>
</comment>
<dbReference type="Gene3D" id="4.10.110.10">
    <property type="entry name" value="Spasmolytic Protein, domain 1"/>
    <property type="match status" value="1"/>
</dbReference>
<reference evidence="12" key="1">
    <citation type="submission" date="2021-01" db="EMBL/GenBank/DDBJ databases">
        <authorList>
            <person name="Corre E."/>
            <person name="Pelletier E."/>
            <person name="Niang G."/>
            <person name="Scheremetjew M."/>
            <person name="Finn R."/>
            <person name="Kale V."/>
            <person name="Holt S."/>
            <person name="Cochrane G."/>
            <person name="Meng A."/>
            <person name="Brown T."/>
            <person name="Cohen L."/>
        </authorList>
    </citation>
    <scope>NUCLEOTIDE SEQUENCE</scope>
    <source>
        <strain evidence="12">CCMP1381</strain>
    </source>
</reference>
<keyword evidence="8" id="KW-0624">Polysaccharide degradation</keyword>
<dbReference type="GO" id="GO:0000272">
    <property type="term" value="P:polysaccharide catabolic process"/>
    <property type="evidence" value="ECO:0007669"/>
    <property type="project" value="UniProtKB-KW"/>
</dbReference>
<dbReference type="Pfam" id="PF00723">
    <property type="entry name" value="Glyco_hydro_15"/>
    <property type="match status" value="1"/>
</dbReference>
<dbReference type="GO" id="GO:0004339">
    <property type="term" value="F:glucan 1,4-alpha-glucosidase activity"/>
    <property type="evidence" value="ECO:0007669"/>
    <property type="project" value="UniProtKB-EC"/>
</dbReference>
<keyword evidence="10" id="KW-0732">Signal</keyword>
<dbReference type="SUPFAM" id="SSF48208">
    <property type="entry name" value="Six-hairpin glycosidases"/>
    <property type="match status" value="1"/>
</dbReference>
<dbReference type="InterPro" id="IPR011613">
    <property type="entry name" value="GH15-like"/>
</dbReference>
<proteinExistence type="inferred from homology"/>
<evidence type="ECO:0000256" key="10">
    <source>
        <dbReference type="SAM" id="SignalP"/>
    </source>
</evidence>
<accession>A0A7S2H1A1</accession>
<keyword evidence="5 9" id="KW-1015">Disulfide bond</keyword>
<evidence type="ECO:0000256" key="6">
    <source>
        <dbReference type="ARBA" id="ARBA00023277"/>
    </source>
</evidence>
<feature type="disulfide bond" evidence="9">
    <location>
        <begin position="26"/>
        <end position="52"/>
    </location>
</feature>
<dbReference type="CDD" id="cd00111">
    <property type="entry name" value="Trefoil"/>
    <property type="match status" value="1"/>
</dbReference>
<evidence type="ECO:0000256" key="2">
    <source>
        <dbReference type="ARBA" id="ARBA00006188"/>
    </source>
</evidence>
<feature type="signal peptide" evidence="10">
    <location>
        <begin position="1"/>
        <end position="20"/>
    </location>
</feature>
<evidence type="ECO:0000256" key="3">
    <source>
        <dbReference type="ARBA" id="ARBA00012593"/>
    </source>
</evidence>
<dbReference type="EC" id="3.2.1.3" evidence="3"/>
<evidence type="ECO:0000256" key="5">
    <source>
        <dbReference type="ARBA" id="ARBA00023157"/>
    </source>
</evidence>
<keyword evidence="7" id="KW-0326">Glycosidase</keyword>
<evidence type="ECO:0000313" key="12">
    <source>
        <dbReference type="EMBL" id="CAD9477626.1"/>
    </source>
</evidence>
<feature type="chain" id="PRO_5031026177" description="glucan 1,4-alpha-glucosidase" evidence="10">
    <location>
        <begin position="21"/>
        <end position="516"/>
    </location>
</feature>
<comment type="caution">
    <text evidence="9">Lacks conserved residue(s) required for the propagation of feature annotation.</text>
</comment>
<dbReference type="PANTHER" id="PTHR31616:SF9">
    <property type="entry name" value="GLUCOAMYLASE, INTRACELLULAR SPORULATION-SPECIFIC"/>
    <property type="match status" value="1"/>
</dbReference>
<dbReference type="Pfam" id="PF00088">
    <property type="entry name" value="Trefoil"/>
    <property type="match status" value="1"/>
</dbReference>
<organism evidence="12">
    <name type="scientific">Octactis speculum</name>
    <dbReference type="NCBI Taxonomy" id="3111310"/>
    <lineage>
        <taxon>Eukaryota</taxon>
        <taxon>Sar</taxon>
        <taxon>Stramenopiles</taxon>
        <taxon>Ochrophyta</taxon>
        <taxon>Dictyochophyceae</taxon>
        <taxon>Dictyochales</taxon>
        <taxon>Dictyochaceae</taxon>
        <taxon>Octactis</taxon>
    </lineage>
</organism>
<evidence type="ECO:0000256" key="1">
    <source>
        <dbReference type="ARBA" id="ARBA00001863"/>
    </source>
</evidence>